<sequence length="219" mass="24418">MVASKALFFNTAALTVVLSLFFSPLAQAKKENNDLMPFAIIGALASFGLACSQGKDPCTLSPNLNTNALTFSTDIGADRTTEQLRISIGADWNENVYDGHSWEVVGRLEGSLQKWWSILNNPKNHSGYILGITPVFHYQLKNKRFTPFIEMGGGPYLLNNIVIENEYKSTQFQFGSIFGLGIKHQQFEISYRYLHISNAGIEMPNPGTDFHSLHIAYSF</sequence>
<evidence type="ECO:0000313" key="1">
    <source>
        <dbReference type="EMBL" id="VAW47310.1"/>
    </source>
</evidence>
<dbReference type="Gene3D" id="2.40.160.20">
    <property type="match status" value="1"/>
</dbReference>
<accession>A0A3B0W4D2</accession>
<dbReference type="AlphaFoldDB" id="A0A3B0W4D2"/>
<reference evidence="1" key="1">
    <citation type="submission" date="2018-06" db="EMBL/GenBank/DDBJ databases">
        <authorList>
            <person name="Zhirakovskaya E."/>
        </authorList>
    </citation>
    <scope>NUCLEOTIDE SEQUENCE</scope>
</reference>
<dbReference type="SUPFAM" id="SSF56925">
    <property type="entry name" value="OMPA-like"/>
    <property type="match status" value="1"/>
</dbReference>
<protein>
    <submittedName>
        <fullName evidence="1">Probable signal peptide protein</fullName>
    </submittedName>
</protein>
<proteinExistence type="predicted"/>
<name>A0A3B0W4D2_9ZZZZ</name>
<dbReference type="InterPro" id="IPR011250">
    <property type="entry name" value="OMP/PagP_B-barrel"/>
</dbReference>
<dbReference type="EMBL" id="UOFB01000189">
    <property type="protein sequence ID" value="VAW47310.1"/>
    <property type="molecule type" value="Genomic_DNA"/>
</dbReference>
<gene>
    <name evidence="1" type="ORF">MNBD_GAMMA04-542</name>
</gene>
<dbReference type="Pfam" id="PF09411">
    <property type="entry name" value="PagL"/>
    <property type="match status" value="1"/>
</dbReference>
<organism evidence="1">
    <name type="scientific">hydrothermal vent metagenome</name>
    <dbReference type="NCBI Taxonomy" id="652676"/>
    <lineage>
        <taxon>unclassified sequences</taxon>
        <taxon>metagenomes</taxon>
        <taxon>ecological metagenomes</taxon>
    </lineage>
</organism>
<dbReference type="InterPro" id="IPR018550">
    <property type="entry name" value="Lipid-A_deacylase-rel"/>
</dbReference>